<accession>A0A0E9XEF0</accession>
<dbReference type="EMBL" id="GBXM01007771">
    <property type="protein sequence ID" value="JAI00807.1"/>
    <property type="molecule type" value="Transcribed_RNA"/>
</dbReference>
<sequence length="42" mass="4814">MDRIIPFKTSQNAHQSQAQTFLWILTMSTARAPTMIHANARQ</sequence>
<reference evidence="1" key="2">
    <citation type="journal article" date="2015" name="Fish Shellfish Immunol.">
        <title>Early steps in the European eel (Anguilla anguilla)-Vibrio vulnificus interaction in the gills: Role of the RtxA13 toxin.</title>
        <authorList>
            <person name="Callol A."/>
            <person name="Pajuelo D."/>
            <person name="Ebbesson L."/>
            <person name="Teles M."/>
            <person name="MacKenzie S."/>
            <person name="Amaro C."/>
        </authorList>
    </citation>
    <scope>NUCLEOTIDE SEQUENCE</scope>
</reference>
<name>A0A0E9XEF0_ANGAN</name>
<protein>
    <submittedName>
        <fullName evidence="1">Uncharacterized protein</fullName>
    </submittedName>
</protein>
<organism evidence="1">
    <name type="scientific">Anguilla anguilla</name>
    <name type="common">European freshwater eel</name>
    <name type="synonym">Muraena anguilla</name>
    <dbReference type="NCBI Taxonomy" id="7936"/>
    <lineage>
        <taxon>Eukaryota</taxon>
        <taxon>Metazoa</taxon>
        <taxon>Chordata</taxon>
        <taxon>Craniata</taxon>
        <taxon>Vertebrata</taxon>
        <taxon>Euteleostomi</taxon>
        <taxon>Actinopterygii</taxon>
        <taxon>Neopterygii</taxon>
        <taxon>Teleostei</taxon>
        <taxon>Anguilliformes</taxon>
        <taxon>Anguillidae</taxon>
        <taxon>Anguilla</taxon>
    </lineage>
</organism>
<evidence type="ECO:0000313" key="1">
    <source>
        <dbReference type="EMBL" id="JAI00807.1"/>
    </source>
</evidence>
<proteinExistence type="predicted"/>
<reference evidence="1" key="1">
    <citation type="submission" date="2014-11" db="EMBL/GenBank/DDBJ databases">
        <authorList>
            <person name="Amaro Gonzalez C."/>
        </authorList>
    </citation>
    <scope>NUCLEOTIDE SEQUENCE</scope>
</reference>
<dbReference type="AlphaFoldDB" id="A0A0E9XEF0"/>